<evidence type="ECO:0000256" key="2">
    <source>
        <dbReference type="ARBA" id="ARBA00022643"/>
    </source>
</evidence>
<feature type="binding site" evidence="6">
    <location>
        <position position="10"/>
    </location>
    <ligand>
        <name>FMN</name>
        <dbReference type="ChEBI" id="CHEBI:58210"/>
    </ligand>
</feature>
<comment type="similarity">
    <text evidence="6">Belongs to the azoreductase type 1 family.</text>
</comment>
<reference evidence="9 10" key="1">
    <citation type="submission" date="2019-11" db="EMBL/GenBank/DDBJ databases">
        <authorList>
            <person name="Jiang L.-Q."/>
        </authorList>
    </citation>
    <scope>NUCLEOTIDE SEQUENCE [LARGE SCALE GENOMIC DNA]</scope>
    <source>
        <strain evidence="9 10">YIM 132087</strain>
    </source>
</reference>
<dbReference type="PANTHER" id="PTHR43741:SF4">
    <property type="entry name" value="FMN-DEPENDENT NADH:QUINONE OXIDOREDUCTASE"/>
    <property type="match status" value="1"/>
</dbReference>
<dbReference type="SUPFAM" id="SSF52218">
    <property type="entry name" value="Flavoproteins"/>
    <property type="match status" value="1"/>
</dbReference>
<accession>A0A7K1FL41</accession>
<comment type="caution">
    <text evidence="6">Lacks conserved residue(s) required for the propagation of feature annotation.</text>
</comment>
<comment type="catalytic activity">
    <reaction evidence="5">
        <text>N,N-dimethyl-1,4-phenylenediamine + anthranilate + 2 NAD(+) = 2-(4-dimethylaminophenyl)diazenylbenzoate + 2 NADH + 2 H(+)</text>
        <dbReference type="Rhea" id="RHEA:55872"/>
        <dbReference type="ChEBI" id="CHEBI:15378"/>
        <dbReference type="ChEBI" id="CHEBI:15783"/>
        <dbReference type="ChEBI" id="CHEBI:16567"/>
        <dbReference type="ChEBI" id="CHEBI:57540"/>
        <dbReference type="ChEBI" id="CHEBI:57945"/>
        <dbReference type="ChEBI" id="CHEBI:71579"/>
        <dbReference type="EC" id="1.7.1.17"/>
    </reaction>
    <physiologicalReaction direction="right-to-left" evidence="5">
        <dbReference type="Rhea" id="RHEA:55874"/>
    </physiologicalReaction>
</comment>
<evidence type="ECO:0000256" key="4">
    <source>
        <dbReference type="ARBA" id="ARBA00023027"/>
    </source>
</evidence>
<evidence type="ECO:0000259" key="8">
    <source>
        <dbReference type="Pfam" id="PF02525"/>
    </source>
</evidence>
<dbReference type="Pfam" id="PF02525">
    <property type="entry name" value="Flavodoxin_2"/>
    <property type="match status" value="1"/>
</dbReference>
<keyword evidence="4 6" id="KW-0520">NAD</keyword>
<proteinExistence type="inferred from homology"/>
<dbReference type="EC" id="1.7.1.17" evidence="6"/>
<dbReference type="InterPro" id="IPR023048">
    <property type="entry name" value="NADH:quinone_OxRdtase_FMN_depd"/>
</dbReference>
<feature type="binding site" evidence="6">
    <location>
        <begin position="16"/>
        <end position="18"/>
    </location>
    <ligand>
        <name>FMN</name>
        <dbReference type="ChEBI" id="CHEBI:58210"/>
    </ligand>
</feature>
<evidence type="ECO:0000256" key="1">
    <source>
        <dbReference type="ARBA" id="ARBA00022630"/>
    </source>
</evidence>
<dbReference type="PANTHER" id="PTHR43741">
    <property type="entry name" value="FMN-DEPENDENT NADH-AZOREDUCTASE 1"/>
    <property type="match status" value="1"/>
</dbReference>
<sequence length="215" mass="22531">MPTLLHLDSSTAGDASVSRRLTARFAAAWTALGAGHTVVRRDLTLDPPPHLPSPGLHWPPALRSPGEQVAEQDDAYQQLLVEELLAADVVLVGAPMYNWSVPSTLKAWIDWVHVPGTTAPFGTPTGPLTGRPAVVVSARGAGYREATGGNPDVQIPALEQLFVAAFGMRMYPVTAELTLASRLDAMAPFVPAAEASLAAAEVEIDRLAALLGSGA</sequence>
<dbReference type="EMBL" id="WLYK01000005">
    <property type="protein sequence ID" value="MTD14780.1"/>
    <property type="molecule type" value="Genomic_DNA"/>
</dbReference>
<evidence type="ECO:0000256" key="7">
    <source>
        <dbReference type="SAM" id="MobiDB-lite"/>
    </source>
</evidence>
<dbReference type="EC" id="1.6.5.-" evidence="6"/>
<keyword evidence="10" id="KW-1185">Reference proteome</keyword>
<dbReference type="GO" id="GO:0009055">
    <property type="term" value="F:electron transfer activity"/>
    <property type="evidence" value="ECO:0007669"/>
    <property type="project" value="UniProtKB-UniRule"/>
</dbReference>
<comment type="function">
    <text evidence="6">Quinone reductase that provides resistance to thiol-specific stress caused by electrophilic quinones.</text>
</comment>
<feature type="region of interest" description="Disordered" evidence="7">
    <location>
        <begin position="43"/>
        <end position="64"/>
    </location>
</feature>
<evidence type="ECO:0000313" key="9">
    <source>
        <dbReference type="EMBL" id="MTD14780.1"/>
    </source>
</evidence>
<comment type="subunit">
    <text evidence="6">Homodimer.</text>
</comment>
<name>A0A7K1FL41_9ACTN</name>
<dbReference type="GO" id="GO:0016655">
    <property type="term" value="F:oxidoreductase activity, acting on NAD(P)H, quinone or similar compound as acceptor"/>
    <property type="evidence" value="ECO:0007669"/>
    <property type="project" value="InterPro"/>
</dbReference>
<evidence type="ECO:0000313" key="10">
    <source>
        <dbReference type="Proteomes" id="UP000460221"/>
    </source>
</evidence>
<protein>
    <recommendedName>
        <fullName evidence="6">FMN dependent NADH:quinone oxidoreductase</fullName>
        <ecNumber evidence="6">1.6.5.-</ecNumber>
    </recommendedName>
    <alternativeName>
        <fullName evidence="6">Azo-dye reductase</fullName>
    </alternativeName>
    <alternativeName>
        <fullName evidence="6">FMN-dependent NADH-azo compound oxidoreductase</fullName>
    </alternativeName>
    <alternativeName>
        <fullName evidence="6">FMN-dependent NADH-azoreductase</fullName>
        <ecNumber evidence="6">1.7.1.17</ecNumber>
    </alternativeName>
</protein>
<feature type="domain" description="Flavodoxin-like fold" evidence="8">
    <location>
        <begin position="3"/>
        <end position="175"/>
    </location>
</feature>
<comment type="cofactor">
    <cofactor evidence="6">
        <name>FMN</name>
        <dbReference type="ChEBI" id="CHEBI:58210"/>
    </cofactor>
    <text evidence="6">Binds 1 FMN per subunit.</text>
</comment>
<dbReference type="InterPro" id="IPR029039">
    <property type="entry name" value="Flavoprotein-like_sf"/>
</dbReference>
<dbReference type="InterPro" id="IPR050104">
    <property type="entry name" value="FMN-dep_NADH:Q_OxRdtase_AzoR1"/>
</dbReference>
<keyword evidence="2 6" id="KW-0288">FMN</keyword>
<comment type="function">
    <text evidence="6">Also exhibits azoreductase activity. Catalyzes the reductive cleavage of the azo bond in aromatic azo compounds to the corresponding amines.</text>
</comment>
<keyword evidence="3 6" id="KW-0560">Oxidoreductase</keyword>
<evidence type="ECO:0000256" key="6">
    <source>
        <dbReference type="HAMAP-Rule" id="MF_01216"/>
    </source>
</evidence>
<dbReference type="RefSeq" id="WP_322097904.1">
    <property type="nucleotide sequence ID" value="NZ_WLYK01000005.1"/>
</dbReference>
<comment type="caution">
    <text evidence="9">The sequence shown here is derived from an EMBL/GenBank/DDBJ whole genome shotgun (WGS) entry which is preliminary data.</text>
</comment>
<dbReference type="InterPro" id="IPR003680">
    <property type="entry name" value="Flavodoxin_fold"/>
</dbReference>
<dbReference type="AlphaFoldDB" id="A0A7K1FL41"/>
<dbReference type="GO" id="GO:0010181">
    <property type="term" value="F:FMN binding"/>
    <property type="evidence" value="ECO:0007669"/>
    <property type="project" value="UniProtKB-UniRule"/>
</dbReference>
<dbReference type="Proteomes" id="UP000460221">
    <property type="component" value="Unassembled WGS sequence"/>
</dbReference>
<comment type="catalytic activity">
    <reaction evidence="6">
        <text>2 a quinone + NADH + H(+) = 2 a 1,4-benzosemiquinone + NAD(+)</text>
        <dbReference type="Rhea" id="RHEA:65952"/>
        <dbReference type="ChEBI" id="CHEBI:15378"/>
        <dbReference type="ChEBI" id="CHEBI:57540"/>
        <dbReference type="ChEBI" id="CHEBI:57945"/>
        <dbReference type="ChEBI" id="CHEBI:132124"/>
        <dbReference type="ChEBI" id="CHEBI:134225"/>
    </reaction>
</comment>
<evidence type="ECO:0000256" key="5">
    <source>
        <dbReference type="ARBA" id="ARBA00048542"/>
    </source>
</evidence>
<gene>
    <name evidence="6" type="primary">azoR</name>
    <name evidence="9" type="ORF">GIS00_12600</name>
</gene>
<organism evidence="9 10">
    <name type="scientific">Nakamurella alba</name>
    <dbReference type="NCBI Taxonomy" id="2665158"/>
    <lineage>
        <taxon>Bacteria</taxon>
        <taxon>Bacillati</taxon>
        <taxon>Actinomycetota</taxon>
        <taxon>Actinomycetes</taxon>
        <taxon>Nakamurellales</taxon>
        <taxon>Nakamurellaceae</taxon>
        <taxon>Nakamurella</taxon>
    </lineage>
</organism>
<evidence type="ECO:0000256" key="3">
    <source>
        <dbReference type="ARBA" id="ARBA00023002"/>
    </source>
</evidence>
<keyword evidence="1 6" id="KW-0285">Flavoprotein</keyword>
<dbReference type="Gene3D" id="3.40.50.360">
    <property type="match status" value="1"/>
</dbReference>
<dbReference type="HAMAP" id="MF_01216">
    <property type="entry name" value="Azoreductase_type1"/>
    <property type="match status" value="1"/>
</dbReference>
<dbReference type="GO" id="GO:0016652">
    <property type="term" value="F:oxidoreductase activity, acting on NAD(P)H as acceptor"/>
    <property type="evidence" value="ECO:0007669"/>
    <property type="project" value="UniProtKB-UniRule"/>
</dbReference>